<keyword evidence="1" id="KW-1133">Transmembrane helix</keyword>
<dbReference type="GO" id="GO:0016740">
    <property type="term" value="F:transferase activity"/>
    <property type="evidence" value="ECO:0007669"/>
    <property type="project" value="UniProtKB-KW"/>
</dbReference>
<dbReference type="Gene3D" id="3.40.50.620">
    <property type="entry name" value="HUPs"/>
    <property type="match status" value="1"/>
</dbReference>
<proteinExistence type="predicted"/>
<evidence type="ECO:0000313" key="5">
    <source>
        <dbReference type="Proteomes" id="UP000294914"/>
    </source>
</evidence>
<name>A0A4V3H4E5_9GAMM</name>
<gene>
    <name evidence="4" type="ORF">EDC23_1299</name>
</gene>
<keyword evidence="1" id="KW-0472">Membrane</keyword>
<feature type="domain" description="Glycosyltransferase 2-like" evidence="2">
    <location>
        <begin position="7"/>
        <end position="134"/>
    </location>
</feature>
<feature type="transmembrane region" description="Helical" evidence="1">
    <location>
        <begin position="254"/>
        <end position="282"/>
    </location>
</feature>
<dbReference type="CDD" id="cd04179">
    <property type="entry name" value="DPM_DPG-synthase_like"/>
    <property type="match status" value="1"/>
</dbReference>
<dbReference type="Proteomes" id="UP000294914">
    <property type="component" value="Unassembled WGS sequence"/>
</dbReference>
<dbReference type="InterPro" id="IPR050256">
    <property type="entry name" value="Glycosyltransferase_2"/>
</dbReference>
<keyword evidence="5" id="KW-1185">Reference proteome</keyword>
<dbReference type="PANTHER" id="PTHR48090:SF7">
    <property type="entry name" value="RFBJ PROTEIN"/>
    <property type="match status" value="1"/>
</dbReference>
<dbReference type="InterPro" id="IPR003848">
    <property type="entry name" value="DUF218"/>
</dbReference>
<dbReference type="CDD" id="cd06259">
    <property type="entry name" value="YdcF-like"/>
    <property type="match status" value="1"/>
</dbReference>
<dbReference type="InterPro" id="IPR001173">
    <property type="entry name" value="Glyco_trans_2-like"/>
</dbReference>
<dbReference type="Pfam" id="PF00535">
    <property type="entry name" value="Glycos_transf_2"/>
    <property type="match status" value="1"/>
</dbReference>
<dbReference type="AlphaFoldDB" id="A0A4V3H4E5"/>
<feature type="domain" description="DUF218" evidence="3">
    <location>
        <begin position="297"/>
        <end position="420"/>
    </location>
</feature>
<organism evidence="4 5">
    <name type="scientific">Thiohalophilus thiocyanatoxydans</name>
    <dbReference type="NCBI Taxonomy" id="381308"/>
    <lineage>
        <taxon>Bacteria</taxon>
        <taxon>Pseudomonadati</taxon>
        <taxon>Pseudomonadota</taxon>
        <taxon>Gammaproteobacteria</taxon>
        <taxon>Thiohalomonadales</taxon>
        <taxon>Thiohalophilaceae</taxon>
        <taxon>Thiohalophilus</taxon>
    </lineage>
</organism>
<keyword evidence="4" id="KW-0808">Transferase</keyword>
<keyword evidence="1" id="KW-0812">Transmembrane</keyword>
<reference evidence="4 5" key="1">
    <citation type="submission" date="2019-03" db="EMBL/GenBank/DDBJ databases">
        <title>Genomic Encyclopedia of Type Strains, Phase IV (KMG-IV): sequencing the most valuable type-strain genomes for metagenomic binning, comparative biology and taxonomic classification.</title>
        <authorList>
            <person name="Goeker M."/>
        </authorList>
    </citation>
    <scope>NUCLEOTIDE SEQUENCE [LARGE SCALE GENOMIC DNA]</scope>
    <source>
        <strain evidence="4 5">DSM 16326</strain>
    </source>
</reference>
<dbReference type="InterPro" id="IPR029044">
    <property type="entry name" value="Nucleotide-diphossugar_trans"/>
</dbReference>
<evidence type="ECO:0000256" key="1">
    <source>
        <dbReference type="SAM" id="Phobius"/>
    </source>
</evidence>
<evidence type="ECO:0000259" key="2">
    <source>
        <dbReference type="Pfam" id="PF00535"/>
    </source>
</evidence>
<accession>A0A4V3H4E5</accession>
<protein>
    <submittedName>
        <fullName evidence="4">Glycosyltransferase involved in cell wall biosynthesis</fullName>
    </submittedName>
</protein>
<evidence type="ECO:0000313" key="4">
    <source>
        <dbReference type="EMBL" id="TDY02915.1"/>
    </source>
</evidence>
<dbReference type="SUPFAM" id="SSF53448">
    <property type="entry name" value="Nucleotide-diphospho-sugar transferases"/>
    <property type="match status" value="1"/>
</dbReference>
<sequence length="463" mass="52402">MSSNYAIIIPAYNEARTLRNIAKSALDFSNIVIVVNDGSQDETSQVVKDLPVLLIEHVQNQGKAASLWQGIQEARKHQVDYYVTLDGDGQHSPSDIPRLLSKLEQYPDDIIIGARLADKSAIPAKRYYANRIANFWLAWAAGYPLSDSQSGFRIYPARLFEDLKISTSKRSSFVFESEILIKAAQRGIKSQAVTIPAVYTPNARPSHFRGVRDISLITLMVARHLFRRGMYPKGLYRSAIKPRLLPEYQGKPEYAGYLMGLLSLLVIILTLGISLLGVFLYIKKTAREETCPEDRNYAVILGKRLKDNQPDQEYIHRLDTALQLYHKNHQLQFYLLGGITANMEISESSAGAKYLIRQGVKPELVHTEGASRNTLENLTELRENLPGKDQEIILITSQYHQARAGYMARQFGFQVYLCPAKPAGSRNMFMKYIGEAVLLHWYITGLLYSRATNNKAWLSRISR</sequence>
<dbReference type="Pfam" id="PF02698">
    <property type="entry name" value="DUF218"/>
    <property type="match status" value="1"/>
</dbReference>
<dbReference type="Gene3D" id="3.90.550.10">
    <property type="entry name" value="Spore Coat Polysaccharide Biosynthesis Protein SpsA, Chain A"/>
    <property type="match status" value="1"/>
</dbReference>
<dbReference type="InterPro" id="IPR014729">
    <property type="entry name" value="Rossmann-like_a/b/a_fold"/>
</dbReference>
<evidence type="ECO:0000259" key="3">
    <source>
        <dbReference type="Pfam" id="PF02698"/>
    </source>
</evidence>
<dbReference type="EMBL" id="SOQX01000002">
    <property type="protein sequence ID" value="TDY02915.1"/>
    <property type="molecule type" value="Genomic_DNA"/>
</dbReference>
<dbReference type="RefSeq" id="WP_166668787.1">
    <property type="nucleotide sequence ID" value="NZ_SOQX01000002.1"/>
</dbReference>
<comment type="caution">
    <text evidence="4">The sequence shown here is derived from an EMBL/GenBank/DDBJ whole genome shotgun (WGS) entry which is preliminary data.</text>
</comment>
<dbReference type="PANTHER" id="PTHR48090">
    <property type="entry name" value="UNDECAPRENYL-PHOSPHATE 4-DEOXY-4-FORMAMIDO-L-ARABINOSE TRANSFERASE-RELATED"/>
    <property type="match status" value="1"/>
</dbReference>